<name>A0A7W7Q566_9PSEU</name>
<sequence length="88" mass="9989">MSADTRLERTDGLHGGGTVAYRVLVAGRWVGWVGDGRPWRGWRYGGRRWWACWREDGDSAARWSTDLDYPSRRTALTALLSHAIREAA</sequence>
<reference evidence="1 2" key="1">
    <citation type="submission" date="2020-08" db="EMBL/GenBank/DDBJ databases">
        <title>Genomic Encyclopedia of Type Strains, Phase III (KMG-III): the genomes of soil and plant-associated and newly described type strains.</title>
        <authorList>
            <person name="Whitman W."/>
        </authorList>
    </citation>
    <scope>NUCLEOTIDE SEQUENCE [LARGE SCALE GENOMIC DNA]</scope>
    <source>
        <strain evidence="1 2">CECT 8960</strain>
    </source>
</reference>
<dbReference type="AlphaFoldDB" id="A0A7W7Q566"/>
<comment type="caution">
    <text evidence="1">The sequence shown here is derived from an EMBL/GenBank/DDBJ whole genome shotgun (WGS) entry which is preliminary data.</text>
</comment>
<accession>A0A7W7Q566</accession>
<proteinExistence type="predicted"/>
<dbReference type="EMBL" id="JACHJQ010000003">
    <property type="protein sequence ID" value="MBB4907087.1"/>
    <property type="molecule type" value="Genomic_DNA"/>
</dbReference>
<keyword evidence="2" id="KW-1185">Reference proteome</keyword>
<dbReference type="Proteomes" id="UP000520767">
    <property type="component" value="Unassembled WGS sequence"/>
</dbReference>
<evidence type="ECO:0000313" key="1">
    <source>
        <dbReference type="EMBL" id="MBB4907087.1"/>
    </source>
</evidence>
<evidence type="ECO:0000313" key="2">
    <source>
        <dbReference type="Proteomes" id="UP000520767"/>
    </source>
</evidence>
<protein>
    <submittedName>
        <fullName evidence="1">Uncharacterized protein</fullName>
    </submittedName>
</protein>
<gene>
    <name evidence="1" type="ORF">FHR82_003307</name>
</gene>
<organism evidence="1 2">
    <name type="scientific">Actinophytocola algeriensis</name>
    <dbReference type="NCBI Taxonomy" id="1768010"/>
    <lineage>
        <taxon>Bacteria</taxon>
        <taxon>Bacillati</taxon>
        <taxon>Actinomycetota</taxon>
        <taxon>Actinomycetes</taxon>
        <taxon>Pseudonocardiales</taxon>
        <taxon>Pseudonocardiaceae</taxon>
    </lineage>
</organism>